<comment type="subcellular location">
    <subcellularLocation>
        <location evidence="1">Cell inner membrane</location>
        <topology evidence="1">Single-pass membrane protein</topology>
    </subcellularLocation>
</comment>
<evidence type="ECO:0000256" key="1">
    <source>
        <dbReference type="ARBA" id="ARBA00004377"/>
    </source>
</evidence>
<dbReference type="Gene3D" id="3.30.420.380">
    <property type="match status" value="1"/>
</dbReference>
<dbReference type="PIRSF" id="PIRSF015761">
    <property type="entry name" value="Protein_L"/>
    <property type="match status" value="1"/>
</dbReference>
<dbReference type="InterPro" id="IPR007812">
    <property type="entry name" value="T2SS_protein-GspL"/>
</dbReference>
<evidence type="ECO:0000259" key="12">
    <source>
        <dbReference type="Pfam" id="PF12693"/>
    </source>
</evidence>
<evidence type="ECO:0000259" key="11">
    <source>
        <dbReference type="Pfam" id="PF05134"/>
    </source>
</evidence>
<evidence type="ECO:0000313" key="14">
    <source>
        <dbReference type="Proteomes" id="UP000305874"/>
    </source>
</evidence>
<proteinExistence type="inferred from homology"/>
<reference evidence="13 14" key="1">
    <citation type="submission" date="2017-12" db="EMBL/GenBank/DDBJ databases">
        <authorList>
            <person name="Paulsen S."/>
            <person name="Gram L.K."/>
        </authorList>
    </citation>
    <scope>NUCLEOTIDE SEQUENCE [LARGE SCALE GENOMIC DNA]</scope>
    <source>
        <strain evidence="13 14">S2897</strain>
    </source>
</reference>
<dbReference type="GO" id="GO:0009276">
    <property type="term" value="C:Gram-negative-bacterium-type cell wall"/>
    <property type="evidence" value="ECO:0007669"/>
    <property type="project" value="InterPro"/>
</dbReference>
<keyword evidence="6" id="KW-0812">Transmembrane</keyword>
<dbReference type="GO" id="GO:0005886">
    <property type="term" value="C:plasma membrane"/>
    <property type="evidence" value="ECO:0007669"/>
    <property type="project" value="UniProtKB-SubCell"/>
</dbReference>
<dbReference type="GO" id="GO:0015627">
    <property type="term" value="C:type II protein secretion system complex"/>
    <property type="evidence" value="ECO:0007669"/>
    <property type="project" value="InterPro"/>
</dbReference>
<dbReference type="InterPro" id="IPR025691">
    <property type="entry name" value="GspL_pp_dom"/>
</dbReference>
<reference evidence="14" key="2">
    <citation type="submission" date="2019-06" db="EMBL/GenBank/DDBJ databases">
        <title>Co-occurence of chitin degradation, pigmentation and bioactivity in marine Pseudoalteromonas.</title>
        <authorList>
            <person name="Sonnenschein E.C."/>
            <person name="Bech P.K."/>
        </authorList>
    </citation>
    <scope>NUCLEOTIDE SEQUENCE [LARGE SCALE GENOMIC DNA]</scope>
    <source>
        <strain evidence="14">S2897</strain>
    </source>
</reference>
<dbReference type="SUPFAM" id="SSF53067">
    <property type="entry name" value="Actin-like ATPase domain"/>
    <property type="match status" value="2"/>
</dbReference>
<sequence>MWRRAVRESLLIHVGERPDQPIYWLVYNRSENEIIGSGQLHDANELEQLATKAHNRECTLVLPSAQVQCHRVQLPTKWSRKLEQALPYMIEEQVAVDVDSLFIAHGQAHSDGEQHFIQVALVNRQWLQNWLSVLSDAQLLVEHIHSDALLLPEPQPQRATAMAVNEHSFLVRYGAWHGAQLEPQWAEAFLSAVGVQTLDLYSPLPGYHSEQIATEVHEEKFELPLAMFATASSPIDLRQGEFAYKKQSYGWLKTWRPAMVAAAVTLVFMLGVKGAQLYHYSSQAEATKAQVISTYERAFPGTKVRPHLLRSQINGALKESGQGPSAQFLLLLQDFADVVQQSKQFVPQTLRFDQRRNELRVGARGQDFQSFGQVKAKLEQRGLDVEQGSLNNDGESVIGELRIRGAQ</sequence>
<dbReference type="Gene3D" id="3.30.1360.100">
    <property type="entry name" value="General secretion pathway protein M, EpsM"/>
    <property type="match status" value="1"/>
</dbReference>
<comment type="function">
    <text evidence="10">Inner membrane component of the type II secretion system required for the energy-dependent secretion of extracellular factors such as proteases and toxins from the periplasm.</text>
</comment>
<dbReference type="EMBL" id="PNCG01000015">
    <property type="protein sequence ID" value="TMP86218.1"/>
    <property type="molecule type" value="Genomic_DNA"/>
</dbReference>
<dbReference type="Gene3D" id="3.30.420.370">
    <property type="match status" value="1"/>
</dbReference>
<keyword evidence="5" id="KW-0997">Cell inner membrane</keyword>
<evidence type="ECO:0000313" key="13">
    <source>
        <dbReference type="EMBL" id="TMP86218.1"/>
    </source>
</evidence>
<dbReference type="GO" id="GO:0015628">
    <property type="term" value="P:protein secretion by the type II secretion system"/>
    <property type="evidence" value="ECO:0007669"/>
    <property type="project" value="InterPro"/>
</dbReference>
<comment type="caution">
    <text evidence="13">The sequence shown here is derived from an EMBL/GenBank/DDBJ whole genome shotgun (WGS) entry which is preliminary data.</text>
</comment>
<protein>
    <recommendedName>
        <fullName evidence="10">Type II secretion system protein L</fullName>
        <shortName evidence="10">T2SS protein L</shortName>
    </recommendedName>
</protein>
<comment type="similarity">
    <text evidence="2 10">Belongs to the GSP L family.</text>
</comment>
<dbReference type="Proteomes" id="UP000305874">
    <property type="component" value="Unassembled WGS sequence"/>
</dbReference>
<evidence type="ECO:0000256" key="7">
    <source>
        <dbReference type="ARBA" id="ARBA00022927"/>
    </source>
</evidence>
<evidence type="ECO:0000256" key="5">
    <source>
        <dbReference type="ARBA" id="ARBA00022519"/>
    </source>
</evidence>
<evidence type="ECO:0000256" key="4">
    <source>
        <dbReference type="ARBA" id="ARBA00022475"/>
    </source>
</evidence>
<feature type="domain" description="GspL cytoplasmic actin-ATPase-like" evidence="11">
    <location>
        <begin position="10"/>
        <end position="245"/>
    </location>
</feature>
<gene>
    <name evidence="13" type="primary">gspL</name>
    <name evidence="13" type="ORF">CWC05_14755</name>
</gene>
<keyword evidence="9" id="KW-0472">Membrane</keyword>
<dbReference type="NCBIfam" id="TIGR01709">
    <property type="entry name" value="typeII_sec_gspL"/>
    <property type="match status" value="1"/>
</dbReference>
<evidence type="ECO:0000256" key="2">
    <source>
        <dbReference type="ARBA" id="ARBA00005318"/>
    </source>
</evidence>
<keyword evidence="3 10" id="KW-0813">Transport</keyword>
<evidence type="ECO:0000256" key="9">
    <source>
        <dbReference type="ARBA" id="ARBA00023136"/>
    </source>
</evidence>
<dbReference type="Pfam" id="PF12693">
    <property type="entry name" value="GspL_C"/>
    <property type="match status" value="1"/>
</dbReference>
<dbReference type="InterPro" id="IPR043129">
    <property type="entry name" value="ATPase_NBD"/>
</dbReference>
<dbReference type="AlphaFoldDB" id="A0A5S3Z1Y2"/>
<dbReference type="InterPro" id="IPR024230">
    <property type="entry name" value="GspL_cyto_dom"/>
</dbReference>
<name>A0A5S3Z1Y2_9GAMM</name>
<dbReference type="STRING" id="151081.TW72_01470"/>
<organism evidence="13 14">
    <name type="scientific">Pseudoalteromonas ruthenica</name>
    <dbReference type="NCBI Taxonomy" id="151081"/>
    <lineage>
        <taxon>Bacteria</taxon>
        <taxon>Pseudomonadati</taxon>
        <taxon>Pseudomonadota</taxon>
        <taxon>Gammaproteobacteria</taxon>
        <taxon>Alteromonadales</taxon>
        <taxon>Pseudoalteromonadaceae</taxon>
        <taxon>Pseudoalteromonas</taxon>
    </lineage>
</organism>
<dbReference type="CDD" id="cd24017">
    <property type="entry name" value="ASKHA_T2SSL_N"/>
    <property type="match status" value="1"/>
</dbReference>
<evidence type="ECO:0000256" key="3">
    <source>
        <dbReference type="ARBA" id="ARBA00022448"/>
    </source>
</evidence>
<keyword evidence="7 10" id="KW-0653">Protein transport</keyword>
<keyword evidence="4" id="KW-1003">Cell membrane</keyword>
<evidence type="ECO:0000256" key="6">
    <source>
        <dbReference type="ARBA" id="ARBA00022692"/>
    </source>
</evidence>
<evidence type="ECO:0000256" key="10">
    <source>
        <dbReference type="PIRNR" id="PIRNR015761"/>
    </source>
</evidence>
<keyword evidence="8" id="KW-1133">Transmembrane helix</keyword>
<accession>A0A5S3Z1Y2</accession>
<dbReference type="Pfam" id="PF05134">
    <property type="entry name" value="T2SSL"/>
    <property type="match status" value="1"/>
</dbReference>
<evidence type="ECO:0000256" key="8">
    <source>
        <dbReference type="ARBA" id="ARBA00022989"/>
    </source>
</evidence>
<feature type="domain" description="GspL periplasmic" evidence="12">
    <location>
        <begin position="253"/>
        <end position="404"/>
    </location>
</feature>